<dbReference type="EMBL" id="CM046388">
    <property type="protein sequence ID" value="KAI8574064.1"/>
    <property type="molecule type" value="Genomic_DNA"/>
</dbReference>
<keyword evidence="2" id="KW-1185">Reference proteome</keyword>
<gene>
    <name evidence="1" type="ORF">RHMOL_Rhmol01G0325500</name>
</gene>
<comment type="caution">
    <text evidence="1">The sequence shown here is derived from an EMBL/GenBank/DDBJ whole genome shotgun (WGS) entry which is preliminary data.</text>
</comment>
<dbReference type="Proteomes" id="UP001062846">
    <property type="component" value="Chromosome 1"/>
</dbReference>
<evidence type="ECO:0000313" key="2">
    <source>
        <dbReference type="Proteomes" id="UP001062846"/>
    </source>
</evidence>
<evidence type="ECO:0000313" key="1">
    <source>
        <dbReference type="EMBL" id="KAI8574064.1"/>
    </source>
</evidence>
<name>A0ACC0Q9P1_RHOML</name>
<reference evidence="1" key="1">
    <citation type="submission" date="2022-02" db="EMBL/GenBank/DDBJ databases">
        <title>Plant Genome Project.</title>
        <authorList>
            <person name="Zhang R.-G."/>
        </authorList>
    </citation>
    <scope>NUCLEOTIDE SEQUENCE</scope>
    <source>
        <strain evidence="1">AT1</strain>
    </source>
</reference>
<accession>A0ACC0Q9P1</accession>
<proteinExistence type="predicted"/>
<organism evidence="1 2">
    <name type="scientific">Rhododendron molle</name>
    <name type="common">Chinese azalea</name>
    <name type="synonym">Azalea mollis</name>
    <dbReference type="NCBI Taxonomy" id="49168"/>
    <lineage>
        <taxon>Eukaryota</taxon>
        <taxon>Viridiplantae</taxon>
        <taxon>Streptophyta</taxon>
        <taxon>Embryophyta</taxon>
        <taxon>Tracheophyta</taxon>
        <taxon>Spermatophyta</taxon>
        <taxon>Magnoliopsida</taxon>
        <taxon>eudicotyledons</taxon>
        <taxon>Gunneridae</taxon>
        <taxon>Pentapetalae</taxon>
        <taxon>asterids</taxon>
        <taxon>Ericales</taxon>
        <taxon>Ericaceae</taxon>
        <taxon>Ericoideae</taxon>
        <taxon>Rhodoreae</taxon>
        <taxon>Rhododendron</taxon>
    </lineage>
</organism>
<sequence length="161" mass="18325">MLSPENCELSPRTRVYCNVCYSRQPRWPKVQDNKGSWRRRIFCFQLCAMSAAVGVQTKSRTSVYCVGNCWHLGYVNPVGVAQIGYLESNLWEFHTLLVWFSSTAAKGGKLIANSKLRFGANGYDNLRKPLNCMKEEVLERFRTSTKDESASQPTSELEQLS</sequence>
<protein>
    <submittedName>
        <fullName evidence="1">Uncharacterized protein</fullName>
    </submittedName>
</protein>